<feature type="compositionally biased region" description="Basic and acidic residues" evidence="1">
    <location>
        <begin position="148"/>
        <end position="159"/>
    </location>
</feature>
<feature type="region of interest" description="Disordered" evidence="1">
    <location>
        <begin position="114"/>
        <end position="169"/>
    </location>
</feature>
<protein>
    <recommendedName>
        <fullName evidence="2">DUF8159 domain-containing protein</fullName>
    </recommendedName>
</protein>
<dbReference type="AlphaFoldDB" id="A0ABD5TFG6"/>
<comment type="caution">
    <text evidence="3">The sequence shown here is derived from an EMBL/GenBank/DDBJ whole genome shotgun (WGS) entry which is preliminary data.</text>
</comment>
<dbReference type="RefSeq" id="WP_284061907.1">
    <property type="nucleotide sequence ID" value="NZ_CP126158.1"/>
</dbReference>
<feature type="domain" description="DUF8159" evidence="2">
    <location>
        <begin position="5"/>
        <end position="114"/>
    </location>
</feature>
<sequence>MTTDESTLAGELRADGIDVADVRVSPERVAVAYTTTLPGERPAHGEMGRVCNTMIDLVEAGEIEPRRVEATSLRFEGNVQATWHVEADWLAAVTSYRISEEEFSARVLDTVETDPDLDADADGPHAFADGDGTDVPAAENTDADAADDDARNADGHDEQAEATGDGGGR</sequence>
<evidence type="ECO:0000256" key="1">
    <source>
        <dbReference type="SAM" id="MobiDB-lite"/>
    </source>
</evidence>
<keyword evidence="4" id="KW-1185">Reference proteome</keyword>
<accession>A0ABD5TFG6</accession>
<dbReference type="InterPro" id="IPR058473">
    <property type="entry name" value="DUF8159"/>
</dbReference>
<dbReference type="Proteomes" id="UP001596443">
    <property type="component" value="Unassembled WGS sequence"/>
</dbReference>
<evidence type="ECO:0000313" key="4">
    <source>
        <dbReference type="Proteomes" id="UP001596443"/>
    </source>
</evidence>
<organism evidence="3 4">
    <name type="scientific">Halobaculum halobium</name>
    <dbReference type="NCBI Taxonomy" id="3032281"/>
    <lineage>
        <taxon>Archaea</taxon>
        <taxon>Methanobacteriati</taxon>
        <taxon>Methanobacteriota</taxon>
        <taxon>Stenosarchaea group</taxon>
        <taxon>Halobacteria</taxon>
        <taxon>Halobacteriales</taxon>
        <taxon>Haloferacaceae</taxon>
        <taxon>Halobaculum</taxon>
    </lineage>
</organism>
<dbReference type="GeneID" id="81210903"/>
<proteinExistence type="predicted"/>
<evidence type="ECO:0000313" key="3">
    <source>
        <dbReference type="EMBL" id="MFC6787764.1"/>
    </source>
</evidence>
<evidence type="ECO:0000259" key="2">
    <source>
        <dbReference type="Pfam" id="PF26490"/>
    </source>
</evidence>
<gene>
    <name evidence="3" type="ORF">ACFQFD_17665</name>
</gene>
<dbReference type="EMBL" id="JBHSWX010000012">
    <property type="protein sequence ID" value="MFC6787764.1"/>
    <property type="molecule type" value="Genomic_DNA"/>
</dbReference>
<reference evidence="3 4" key="1">
    <citation type="journal article" date="2019" name="Int. J. Syst. Evol. Microbiol.">
        <title>The Global Catalogue of Microorganisms (GCM) 10K type strain sequencing project: providing services to taxonomists for standard genome sequencing and annotation.</title>
        <authorList>
            <consortium name="The Broad Institute Genomics Platform"/>
            <consortium name="The Broad Institute Genome Sequencing Center for Infectious Disease"/>
            <person name="Wu L."/>
            <person name="Ma J."/>
        </authorList>
    </citation>
    <scope>NUCLEOTIDE SEQUENCE [LARGE SCALE GENOMIC DNA]</scope>
    <source>
        <strain evidence="3 4">SYNS20</strain>
    </source>
</reference>
<name>A0ABD5TFG6_9EURY</name>
<dbReference type="Pfam" id="PF26490">
    <property type="entry name" value="DUF8159"/>
    <property type="match status" value="1"/>
</dbReference>